<evidence type="ECO:0000313" key="2">
    <source>
        <dbReference type="Proteomes" id="UP000218287"/>
    </source>
</evidence>
<reference evidence="1 2" key="1">
    <citation type="submission" date="2017-06" db="EMBL/GenBank/DDBJ databases">
        <title>Genome sequencing of cyanobaciteial culture collection at National Institute for Environmental Studies (NIES).</title>
        <authorList>
            <person name="Hirose Y."/>
            <person name="Shimura Y."/>
            <person name="Fujisawa T."/>
            <person name="Nakamura Y."/>
            <person name="Kawachi M."/>
        </authorList>
    </citation>
    <scope>NUCLEOTIDE SEQUENCE [LARGE SCALE GENOMIC DNA]</scope>
    <source>
        <strain evidence="1 2">NIES-21</strain>
    </source>
</reference>
<protein>
    <submittedName>
        <fullName evidence="1">Uncharacterized protein</fullName>
    </submittedName>
</protein>
<gene>
    <name evidence="1" type="ORF">NIES21_25020</name>
</gene>
<sequence length="93" mass="10560">MNPIAKPSSWLDKGILIEKVNSVNLFKFTDELHARMQELIDKKQADSLTQKEASELEAIGELIIIVTYMNGMIASAAQQPQESETWKQRLDKN</sequence>
<dbReference type="OrthoDB" id="426566at2"/>
<proteinExistence type="predicted"/>
<evidence type="ECO:0000313" key="1">
    <source>
        <dbReference type="EMBL" id="BAY16672.1"/>
    </source>
</evidence>
<accession>A0A1Z4GGQ4</accession>
<name>A0A1Z4GGQ4_9CYAN</name>
<keyword evidence="2" id="KW-1185">Reference proteome</keyword>
<dbReference type="Proteomes" id="UP000218287">
    <property type="component" value="Chromosome"/>
</dbReference>
<dbReference type="EMBL" id="AP018174">
    <property type="protein sequence ID" value="BAY16672.1"/>
    <property type="molecule type" value="Genomic_DNA"/>
</dbReference>
<organism evidence="1 2">
    <name type="scientific">Anabaenopsis circularis NIES-21</name>
    <dbReference type="NCBI Taxonomy" id="1085406"/>
    <lineage>
        <taxon>Bacteria</taxon>
        <taxon>Bacillati</taxon>
        <taxon>Cyanobacteriota</taxon>
        <taxon>Cyanophyceae</taxon>
        <taxon>Nostocales</taxon>
        <taxon>Nodulariaceae</taxon>
        <taxon>Anabaenopsis</taxon>
    </lineage>
</organism>
<dbReference type="AlphaFoldDB" id="A0A1Z4GGQ4"/>